<evidence type="ECO:0000313" key="4">
    <source>
        <dbReference type="Proteomes" id="UP000001542"/>
    </source>
</evidence>
<reference evidence="3" key="2">
    <citation type="journal article" date="2007" name="Science">
        <title>Draft genome sequence of the sexually transmitted pathogen Trichomonas vaginalis.</title>
        <authorList>
            <person name="Carlton J.M."/>
            <person name="Hirt R.P."/>
            <person name="Silva J.C."/>
            <person name="Delcher A.L."/>
            <person name="Schatz M."/>
            <person name="Zhao Q."/>
            <person name="Wortman J.R."/>
            <person name="Bidwell S.L."/>
            <person name="Alsmark U.C.M."/>
            <person name="Besteiro S."/>
            <person name="Sicheritz-Ponten T."/>
            <person name="Noel C.J."/>
            <person name="Dacks J.B."/>
            <person name="Foster P.G."/>
            <person name="Simillion C."/>
            <person name="Van de Peer Y."/>
            <person name="Miranda-Saavedra D."/>
            <person name="Barton G.J."/>
            <person name="Westrop G.D."/>
            <person name="Mueller S."/>
            <person name="Dessi D."/>
            <person name="Fiori P.L."/>
            <person name="Ren Q."/>
            <person name="Paulsen I."/>
            <person name="Zhang H."/>
            <person name="Bastida-Corcuera F.D."/>
            <person name="Simoes-Barbosa A."/>
            <person name="Brown M.T."/>
            <person name="Hayes R.D."/>
            <person name="Mukherjee M."/>
            <person name="Okumura C.Y."/>
            <person name="Schneider R."/>
            <person name="Smith A.J."/>
            <person name="Vanacova S."/>
            <person name="Villalvazo M."/>
            <person name="Haas B.J."/>
            <person name="Pertea M."/>
            <person name="Feldblyum T.V."/>
            <person name="Utterback T.R."/>
            <person name="Shu C.L."/>
            <person name="Osoegawa K."/>
            <person name="de Jong P.J."/>
            <person name="Hrdy I."/>
            <person name="Horvathova L."/>
            <person name="Zubacova Z."/>
            <person name="Dolezal P."/>
            <person name="Malik S.B."/>
            <person name="Logsdon J.M. Jr."/>
            <person name="Henze K."/>
            <person name="Gupta A."/>
            <person name="Wang C.C."/>
            <person name="Dunne R.L."/>
            <person name="Upcroft J.A."/>
            <person name="Upcroft P."/>
            <person name="White O."/>
            <person name="Salzberg S.L."/>
            <person name="Tang P."/>
            <person name="Chiu C.-H."/>
            <person name="Lee Y.-S."/>
            <person name="Embley T.M."/>
            <person name="Coombs G.H."/>
            <person name="Mottram J.C."/>
            <person name="Tachezy J."/>
            <person name="Fraser-Liggett C.M."/>
            <person name="Johnson P.J."/>
        </authorList>
    </citation>
    <scope>NUCLEOTIDE SEQUENCE [LARGE SCALE GENOMIC DNA]</scope>
    <source>
        <strain evidence="3">G3</strain>
    </source>
</reference>
<protein>
    <submittedName>
        <fullName evidence="3">Uncharacterized protein</fullName>
    </submittedName>
</protein>
<dbReference type="VEuPathDB" id="TrichDB:TVAG_165100"/>
<name>A2DUJ1_TRIV3</name>
<keyword evidence="4" id="KW-1185">Reference proteome</keyword>
<dbReference type="Proteomes" id="UP000001542">
    <property type="component" value="Unassembled WGS sequence"/>
</dbReference>
<dbReference type="InParanoid" id="A2DUJ1"/>
<evidence type="ECO:0000256" key="2">
    <source>
        <dbReference type="SAM" id="MobiDB-lite"/>
    </source>
</evidence>
<dbReference type="RefSeq" id="XP_001328105.1">
    <property type="nucleotide sequence ID" value="XM_001328070.1"/>
</dbReference>
<evidence type="ECO:0000313" key="3">
    <source>
        <dbReference type="EMBL" id="EAY15882.1"/>
    </source>
</evidence>
<dbReference type="EMBL" id="DS113249">
    <property type="protein sequence ID" value="EAY15882.1"/>
    <property type="molecule type" value="Genomic_DNA"/>
</dbReference>
<organism evidence="3 4">
    <name type="scientific">Trichomonas vaginalis (strain ATCC PRA-98 / G3)</name>
    <dbReference type="NCBI Taxonomy" id="412133"/>
    <lineage>
        <taxon>Eukaryota</taxon>
        <taxon>Metamonada</taxon>
        <taxon>Parabasalia</taxon>
        <taxon>Trichomonadida</taxon>
        <taxon>Trichomonadidae</taxon>
        <taxon>Trichomonas</taxon>
    </lineage>
</organism>
<evidence type="ECO:0000256" key="1">
    <source>
        <dbReference type="SAM" id="Coils"/>
    </source>
</evidence>
<gene>
    <name evidence="3" type="ORF">TVAG_165100</name>
</gene>
<sequence>MNLQLDDSNCLSTEVIKLGERLDKFENQIKTTFTQIDNRDIQVLDLGKTVSTIYKEIHNRSTVLQHYADTVLEKGKELYESQLKFEQQINNKSNKISTEEEELRNKLQELHKKSGFNVKQKTELSKTLTNLTKQLKQLTSQDGELEELGGKHNSRLSASLSNNNLSNPDLLQSDLKHYQQLIEDTNKEIDTYSKLLVQRDEALAKVKSSISYHQGLSEMIDKVCDLASSMKGMELDHHDIIEQEKMYESEIQRKKYKIEKYIRKRLEILEKLSEMRVYQGSSIYNRSNLRQSALEDETSMIEEELNESKSQLEIVISDKAKQEKIIDDLKKELGDVDKELQNIEEDNNRIYNFIDELDQSIFDDNNSDIEYNEQSNKLYQELNELKNILKIEICKSDQVKSFEDDIINSDKIIDEKCRQRKLTTSLQLSLNKAQKDVSEVLEEINHTMESIEIMEHEKVKLLNDAKSIHKKKAENKILSQNRSYNDEKVYLLTKSVSQLENVTNKMSKAISKRKDNMKKRIFEENSFSKSAIDIKKNLSSYRDRVATAERVAKVMTYISKNISKQLQDWKKFKKEDIGQNEINSAEEWCTKLDKIVRRADDLATWVQVFGKHNNF</sequence>
<dbReference type="KEGG" id="tva:4773883"/>
<accession>A2DUJ1</accession>
<dbReference type="VEuPathDB" id="TrichDB:TVAGG3_0663250"/>
<feature type="coiled-coil region" evidence="1">
    <location>
        <begin position="312"/>
        <end position="346"/>
    </location>
</feature>
<dbReference type="AlphaFoldDB" id="A2DUJ1"/>
<proteinExistence type="predicted"/>
<dbReference type="SMR" id="A2DUJ1"/>
<feature type="region of interest" description="Disordered" evidence="2">
    <location>
        <begin position="142"/>
        <end position="163"/>
    </location>
</feature>
<reference evidence="3" key="1">
    <citation type="submission" date="2006-10" db="EMBL/GenBank/DDBJ databases">
        <authorList>
            <person name="Amadeo P."/>
            <person name="Zhao Q."/>
            <person name="Wortman J."/>
            <person name="Fraser-Liggett C."/>
            <person name="Carlton J."/>
        </authorList>
    </citation>
    <scope>NUCLEOTIDE SEQUENCE</scope>
    <source>
        <strain evidence="3">G3</strain>
    </source>
</reference>
<keyword evidence="1" id="KW-0175">Coiled coil</keyword>